<evidence type="ECO:0000259" key="9">
    <source>
        <dbReference type="Pfam" id="PF09170"/>
    </source>
</evidence>
<evidence type="ECO:0000256" key="5">
    <source>
        <dbReference type="ARBA" id="ARBA00022895"/>
    </source>
</evidence>
<evidence type="ECO:0000259" key="10">
    <source>
        <dbReference type="Pfam" id="PF10451"/>
    </source>
</evidence>
<keyword evidence="12" id="KW-1185">Reference proteome</keyword>
<dbReference type="InterPro" id="IPR040260">
    <property type="entry name" value="RFA2-like"/>
</dbReference>
<evidence type="ECO:0000256" key="8">
    <source>
        <dbReference type="ARBA" id="ARBA00030039"/>
    </source>
</evidence>
<dbReference type="Gene3D" id="2.40.50.140">
    <property type="entry name" value="Nucleic acid-binding proteins"/>
    <property type="match status" value="1"/>
</dbReference>
<dbReference type="Pfam" id="PF10451">
    <property type="entry name" value="Stn1"/>
    <property type="match status" value="1"/>
</dbReference>
<evidence type="ECO:0000256" key="6">
    <source>
        <dbReference type="ARBA" id="ARBA00023125"/>
    </source>
</evidence>
<evidence type="ECO:0000256" key="2">
    <source>
        <dbReference type="ARBA" id="ARBA00004574"/>
    </source>
</evidence>
<feature type="domain" description="CST complex subunit Stn1 N-terminal" evidence="10">
    <location>
        <begin position="39"/>
        <end position="149"/>
    </location>
</feature>
<dbReference type="Pfam" id="PF09170">
    <property type="entry name" value="STN1_2"/>
    <property type="match status" value="1"/>
</dbReference>
<evidence type="ECO:0000313" key="11">
    <source>
        <dbReference type="EMBL" id="KAJ7379998.1"/>
    </source>
</evidence>
<comment type="caution">
    <text evidence="11">The sequence shown here is derived from an EMBL/GenBank/DDBJ whole genome shotgun (WGS) entry which is preliminary data.</text>
</comment>
<dbReference type="PANTHER" id="PTHR13989:SF33">
    <property type="entry name" value="CST COMPLEX SUBUNIT STN1"/>
    <property type="match status" value="1"/>
</dbReference>
<dbReference type="InterPro" id="IPR042082">
    <property type="entry name" value="CST_Stn1_wHTH1_sf"/>
</dbReference>
<dbReference type="GO" id="GO:0005634">
    <property type="term" value="C:nucleus"/>
    <property type="evidence" value="ECO:0007669"/>
    <property type="project" value="UniProtKB-SubCell"/>
</dbReference>
<dbReference type="PANTHER" id="PTHR13989">
    <property type="entry name" value="REPLICATION PROTEIN A-RELATED"/>
    <property type="match status" value="1"/>
</dbReference>
<dbReference type="SUPFAM" id="SSF46785">
    <property type="entry name" value="Winged helix' DNA-binding domain"/>
    <property type="match status" value="1"/>
</dbReference>
<keyword evidence="7" id="KW-0539">Nucleus</keyword>
<dbReference type="GO" id="GO:0000781">
    <property type="term" value="C:chromosome, telomeric region"/>
    <property type="evidence" value="ECO:0007669"/>
    <property type="project" value="UniProtKB-SubCell"/>
</dbReference>
<evidence type="ECO:0000256" key="1">
    <source>
        <dbReference type="ARBA" id="ARBA00004123"/>
    </source>
</evidence>
<dbReference type="InterPro" id="IPR015253">
    <property type="entry name" value="CST_STN1_C"/>
</dbReference>
<reference evidence="11" key="1">
    <citation type="submission" date="2023-01" db="EMBL/GenBank/DDBJ databases">
        <title>Genome assembly of the deep-sea coral Lophelia pertusa.</title>
        <authorList>
            <person name="Herrera S."/>
            <person name="Cordes E."/>
        </authorList>
    </citation>
    <scope>NUCLEOTIDE SEQUENCE</scope>
    <source>
        <strain evidence="11">USNM1676648</strain>
        <tissue evidence="11">Polyp</tissue>
    </source>
</reference>
<comment type="subcellular location">
    <subcellularLocation>
        <location evidence="2">Chromosome</location>
        <location evidence="2">Telomere</location>
    </subcellularLocation>
    <subcellularLocation>
        <location evidence="1">Nucleus</location>
    </subcellularLocation>
</comment>
<keyword evidence="4" id="KW-0158">Chromosome</keyword>
<evidence type="ECO:0000313" key="12">
    <source>
        <dbReference type="Proteomes" id="UP001163046"/>
    </source>
</evidence>
<dbReference type="Proteomes" id="UP001163046">
    <property type="component" value="Unassembled WGS sequence"/>
</dbReference>
<dbReference type="EMBL" id="MU826355">
    <property type="protein sequence ID" value="KAJ7379998.1"/>
    <property type="molecule type" value="Genomic_DNA"/>
</dbReference>
<feature type="domain" description="Stn1 C-terminal" evidence="9">
    <location>
        <begin position="177"/>
        <end position="332"/>
    </location>
</feature>
<dbReference type="InterPro" id="IPR036390">
    <property type="entry name" value="WH_DNA-bd_sf"/>
</dbReference>
<dbReference type="AlphaFoldDB" id="A0A9W9ZE23"/>
<accession>A0A9W9ZE23</accession>
<protein>
    <recommendedName>
        <fullName evidence="3">CST complex subunit STN1</fullName>
    </recommendedName>
    <alternativeName>
        <fullName evidence="8">Suppressor of cdc thirteen homolog</fullName>
    </alternativeName>
</protein>
<dbReference type="InterPro" id="IPR018856">
    <property type="entry name" value="Stn1_N"/>
</dbReference>
<dbReference type="GO" id="GO:0003677">
    <property type="term" value="F:DNA binding"/>
    <property type="evidence" value="ECO:0007669"/>
    <property type="project" value="UniProtKB-KW"/>
</dbReference>
<keyword evidence="5" id="KW-0779">Telomere</keyword>
<dbReference type="OrthoDB" id="77828at2759"/>
<gene>
    <name evidence="11" type="primary">OBFC1</name>
    <name evidence="11" type="ORF">OS493_012760</name>
</gene>
<sequence length="334" mass="38363">MTDKPEEGSSCPPVRFWGLNPLFWTHMKMFVKEVLSLEEYPDYKGVYRYCNNQPVIRVEILGYVVSIDVREKLTTYGVDDGSGTISCCRWHSSDPSVNRTRELYNLGQLVTVQGKISVFREQRQLAVDLIYPESDLNTEVLFWLEAVNLSNTVYREPFTPSLKDFHGGDGATSKEDELKKAILMHITENKMVAFQFTTLCLEPNIQQLAREAIKLKCAHQEEGKKLDGPYEAKKVIRQSIKDLERDGLVYYKDSKRDLYEVINHEHNLGAAILKAIRKISAPSGCSVSKWAIMDVLHSSHKFHHVTLQQVEDSLDKLLQSSDVYRQNEHEYCLV</sequence>
<evidence type="ECO:0000256" key="4">
    <source>
        <dbReference type="ARBA" id="ARBA00022454"/>
    </source>
</evidence>
<name>A0A9W9ZE23_9CNID</name>
<evidence type="ECO:0000256" key="7">
    <source>
        <dbReference type="ARBA" id="ARBA00023242"/>
    </source>
</evidence>
<dbReference type="SUPFAM" id="SSF50249">
    <property type="entry name" value="Nucleic acid-binding proteins"/>
    <property type="match status" value="1"/>
</dbReference>
<proteinExistence type="predicted"/>
<keyword evidence="6" id="KW-0238">DNA-binding</keyword>
<organism evidence="11 12">
    <name type="scientific">Desmophyllum pertusum</name>
    <dbReference type="NCBI Taxonomy" id="174260"/>
    <lineage>
        <taxon>Eukaryota</taxon>
        <taxon>Metazoa</taxon>
        <taxon>Cnidaria</taxon>
        <taxon>Anthozoa</taxon>
        <taxon>Hexacorallia</taxon>
        <taxon>Scleractinia</taxon>
        <taxon>Caryophylliina</taxon>
        <taxon>Caryophylliidae</taxon>
        <taxon>Desmophyllum</taxon>
    </lineage>
</organism>
<dbReference type="InterPro" id="IPR012340">
    <property type="entry name" value="NA-bd_OB-fold"/>
</dbReference>
<evidence type="ECO:0000256" key="3">
    <source>
        <dbReference type="ARBA" id="ARBA00017411"/>
    </source>
</evidence>
<dbReference type="Gene3D" id="1.10.10.980">
    <property type="entry name" value="CST, Suppressor of Cdc13 homolog, complex subunit STN1, N-terminal domain"/>
    <property type="match status" value="1"/>
</dbReference>